<reference evidence="2" key="1">
    <citation type="journal article" date="2016" name="PLoS ONE">
        <title>Multiple and Diverse vsp and vlp Sequences in Borrelia miyamotoi, a Hard Tick-Borne Zoonotic Pathogen.</title>
        <authorList>
            <person name="Barbour A.G."/>
        </authorList>
    </citation>
    <scope>NUCLEOTIDE SEQUENCE</scope>
    <source>
        <strain evidence="2">LB-2001</strain>
        <plasmid evidence="2">lpD</plasmid>
    </source>
</reference>
<protein>
    <submittedName>
        <fullName evidence="2">Putative lipoprotein</fullName>
    </submittedName>
</protein>
<feature type="domain" description="BBH37-like helical" evidence="1">
    <location>
        <begin position="120"/>
        <end position="308"/>
    </location>
</feature>
<sequence>MSNLISQEGYVNKSVLAVCMLILLSLLSCDVNAFNEMIIKAREKYVEESKKVENLNSRDGNQEGEEGQSDIVGQHIEEGVKDVMQGVPVGPVNVDNVAIPVILNSPYYPQQEEIKIKEEDLVPSTNEEKATQEEIEKVRGVLGGSGFAQLVEDALKLKSEYEQLESSFYSTLSELQNRIGSYPRKDKTEKRQKLIQLRNQLNEGRSHIDRFRIQVDSGLDERTSSKYFFEKSQNTLKEAITKRLKSKLPRNRYLLRRGDSDLVARQARREAESALSQLESSSMKLIEAMGIKKAIEELIEDAKTVLEDLER</sequence>
<dbReference type="EMBL" id="KR869094">
    <property type="protein sequence ID" value="ALN43426.1"/>
    <property type="molecule type" value="Genomic_DNA"/>
</dbReference>
<dbReference type="AlphaFoldDB" id="A0A0U2RX32"/>
<name>A0A0U2RX32_9SPIR</name>
<proteinExistence type="predicted"/>
<accession>A0A0U2RX32</accession>
<dbReference type="InterPro" id="IPR058057">
    <property type="entry name" value="BBH37-like"/>
</dbReference>
<dbReference type="Pfam" id="PF25672">
    <property type="entry name" value="BBH37"/>
    <property type="match status" value="1"/>
</dbReference>
<organism evidence="2">
    <name type="scientific">Borrelia miyamotoi</name>
    <dbReference type="NCBI Taxonomy" id="47466"/>
    <lineage>
        <taxon>Bacteria</taxon>
        <taxon>Pseudomonadati</taxon>
        <taxon>Spirochaetota</taxon>
        <taxon>Spirochaetia</taxon>
        <taxon>Spirochaetales</taxon>
        <taxon>Borreliaceae</taxon>
        <taxon>Borrelia</taxon>
    </lineage>
</organism>
<evidence type="ECO:0000313" key="2">
    <source>
        <dbReference type="EMBL" id="ALN43426.1"/>
    </source>
</evidence>
<dbReference type="InterPro" id="IPR057717">
    <property type="entry name" value="BBH37-like_helical"/>
</dbReference>
<keyword evidence="2" id="KW-0614">Plasmid</keyword>
<evidence type="ECO:0000259" key="1">
    <source>
        <dbReference type="Pfam" id="PF25672"/>
    </source>
</evidence>
<geneLocation type="plasmid" evidence="2">
    <name>lpD</name>
</geneLocation>
<dbReference type="NCBIfam" id="NF033721">
    <property type="entry name" value="P12_lipo"/>
    <property type="match status" value="1"/>
</dbReference>
<keyword evidence="2" id="KW-0449">Lipoprotein</keyword>